<dbReference type="HOGENOM" id="CLU_1064439_0_0_0"/>
<reference evidence="1 2" key="1">
    <citation type="journal article" date="2012" name="PLoS ONE">
        <title>Genome sequence and transcriptome analysis of the radioresistant bacterium Deinococcus gobiensis: insights into the extreme environmental adaptations.</title>
        <authorList>
            <person name="Yuan M."/>
            <person name="Chen M."/>
            <person name="Zhang W."/>
            <person name="Lu W."/>
            <person name="Wang J."/>
            <person name="Yang M."/>
            <person name="Zhao P."/>
            <person name="Tang R."/>
            <person name="Li X."/>
            <person name="Hao Y."/>
            <person name="Zhou Z."/>
            <person name="Zhan Y."/>
            <person name="Yu H."/>
            <person name="Teng C."/>
            <person name="Yan Y."/>
            <person name="Ping S."/>
            <person name="Wang Y."/>
            <person name="Lin M."/>
        </authorList>
    </citation>
    <scope>NUCLEOTIDE SEQUENCE [LARGE SCALE GENOMIC DNA]</scope>
    <source>
        <strain evidence="2">DSM 21396 / JCM 16679 / CGMCC 1.7299 / I-0</strain>
        <plasmid evidence="1">P2</plasmid>
    </source>
</reference>
<accession>H8H188</accession>
<dbReference type="KEGG" id="dgo:DGo_PB0016"/>
<dbReference type="Proteomes" id="UP000007575">
    <property type="component" value="Plasmid P2"/>
</dbReference>
<sequence length="261" mass="28133">MITSFRFLTPAQAEQLLTRIEAVGGEATTQQLASCLGLSLPHLRPMLGELVDRGVLRRVQALGQDRARYAPGAGPINPVLVREALRAPLLQALTRGPAILSALAARLEASAEEIEATGLTLAAEGEVTVSFVGALTILRRSTTPLPLASSSRQKLWFESPPVSLFEWQEATPPRFMPPTAQPPVRAEALSVPECAPEVAPLPSPARPRPYVTLELERELRRLLPPAMRYKPGETARVAAHFSLSVAQVCRALARVPKEGPA</sequence>
<dbReference type="EMBL" id="CP002193">
    <property type="protein sequence ID" value="AFD27285.1"/>
    <property type="molecule type" value="Genomic_DNA"/>
</dbReference>
<geneLocation type="plasmid" evidence="1 2">
    <name>P2</name>
</geneLocation>
<protein>
    <submittedName>
        <fullName evidence="1">Uncharacterized protein</fullName>
    </submittedName>
</protein>
<dbReference type="SUPFAM" id="SSF46785">
    <property type="entry name" value="Winged helix' DNA-binding domain"/>
    <property type="match status" value="1"/>
</dbReference>
<organism evidence="1 2">
    <name type="scientific">Deinococcus gobiensis (strain DSM 21396 / JCM 16679 / CGMCC 1.7299 / I-0)</name>
    <dbReference type="NCBI Taxonomy" id="745776"/>
    <lineage>
        <taxon>Bacteria</taxon>
        <taxon>Thermotogati</taxon>
        <taxon>Deinococcota</taxon>
        <taxon>Deinococci</taxon>
        <taxon>Deinococcales</taxon>
        <taxon>Deinococcaceae</taxon>
        <taxon>Deinococcus</taxon>
    </lineage>
</organism>
<keyword evidence="1" id="KW-0614">Plasmid</keyword>
<proteinExistence type="predicted"/>
<dbReference type="AlphaFoldDB" id="H8H188"/>
<dbReference type="OrthoDB" id="9826869at2"/>
<gene>
    <name evidence="1" type="ordered locus">DGo_PB0016</name>
</gene>
<dbReference type="RefSeq" id="WP_014686382.1">
    <property type="nucleotide sequence ID" value="NC_017791.1"/>
</dbReference>
<dbReference type="PATRIC" id="fig|745776.4.peg.3431"/>
<dbReference type="InterPro" id="IPR036390">
    <property type="entry name" value="WH_DNA-bd_sf"/>
</dbReference>
<name>H8H188_DEIGI</name>
<evidence type="ECO:0000313" key="1">
    <source>
        <dbReference type="EMBL" id="AFD27285.1"/>
    </source>
</evidence>
<evidence type="ECO:0000313" key="2">
    <source>
        <dbReference type="Proteomes" id="UP000007575"/>
    </source>
</evidence>
<keyword evidence="2" id="KW-1185">Reference proteome</keyword>